<reference evidence="13" key="1">
    <citation type="submission" date="2016-10" db="EMBL/GenBank/DDBJ databases">
        <authorList>
            <person name="Varghese N."/>
            <person name="Submissions S."/>
        </authorList>
    </citation>
    <scope>NUCLEOTIDE SEQUENCE [LARGE SCALE GENOMIC DNA]</scope>
    <source>
        <strain evidence="13">Nm69</strain>
    </source>
</reference>
<evidence type="ECO:0000256" key="7">
    <source>
        <dbReference type="HAMAP-Rule" id="MF_00367"/>
    </source>
</evidence>
<evidence type="ECO:0000256" key="9">
    <source>
        <dbReference type="RuleBase" id="RU003761"/>
    </source>
</evidence>
<dbReference type="HAMAP" id="MF_00367">
    <property type="entry name" value="GTPase_Era"/>
    <property type="match status" value="1"/>
</dbReference>
<dbReference type="Gene3D" id="3.40.50.300">
    <property type="entry name" value="P-loop containing nucleotide triphosphate hydrolases"/>
    <property type="match status" value="1"/>
</dbReference>
<keyword evidence="6 7" id="KW-0342">GTP-binding</keyword>
<protein>
    <recommendedName>
        <fullName evidence="2 7">GTPase Era</fullName>
    </recommendedName>
</protein>
<evidence type="ECO:0000256" key="1">
    <source>
        <dbReference type="ARBA" id="ARBA00007921"/>
    </source>
</evidence>
<evidence type="ECO:0000256" key="8">
    <source>
        <dbReference type="PROSITE-ProRule" id="PRU01050"/>
    </source>
</evidence>
<dbReference type="GO" id="GO:0005525">
    <property type="term" value="F:GTP binding"/>
    <property type="evidence" value="ECO:0007669"/>
    <property type="project" value="UniProtKB-UniRule"/>
</dbReference>
<comment type="subcellular location">
    <subcellularLocation>
        <location evidence="7">Cytoplasm</location>
    </subcellularLocation>
    <subcellularLocation>
        <location evidence="7">Cell membrane</location>
        <topology evidence="7">Peripheral membrane protein</topology>
    </subcellularLocation>
</comment>
<dbReference type="NCBIfam" id="TIGR00436">
    <property type="entry name" value="era"/>
    <property type="match status" value="1"/>
</dbReference>
<feature type="binding site" evidence="7">
    <location>
        <begin position="16"/>
        <end position="23"/>
    </location>
    <ligand>
        <name>GTP</name>
        <dbReference type="ChEBI" id="CHEBI:37565"/>
    </ligand>
</feature>
<feature type="region of interest" description="G5" evidence="8">
    <location>
        <begin position="154"/>
        <end position="156"/>
    </location>
</feature>
<dbReference type="PROSITE" id="PS51713">
    <property type="entry name" value="G_ERA"/>
    <property type="match status" value="1"/>
</dbReference>
<evidence type="ECO:0000256" key="3">
    <source>
        <dbReference type="ARBA" id="ARBA00022517"/>
    </source>
</evidence>
<dbReference type="Pfam" id="PF01926">
    <property type="entry name" value="MMR_HSR1"/>
    <property type="match status" value="1"/>
</dbReference>
<dbReference type="InterPro" id="IPR005662">
    <property type="entry name" value="GTPase_Era-like"/>
</dbReference>
<dbReference type="SUPFAM" id="SSF52540">
    <property type="entry name" value="P-loop containing nucleoside triphosphate hydrolases"/>
    <property type="match status" value="1"/>
</dbReference>
<dbReference type="Proteomes" id="UP000199533">
    <property type="component" value="Unassembled WGS sequence"/>
</dbReference>
<dbReference type="GO" id="GO:0005829">
    <property type="term" value="C:cytosol"/>
    <property type="evidence" value="ECO:0007669"/>
    <property type="project" value="TreeGrafter"/>
</dbReference>
<dbReference type="GO" id="GO:0043024">
    <property type="term" value="F:ribosomal small subunit binding"/>
    <property type="evidence" value="ECO:0007669"/>
    <property type="project" value="TreeGrafter"/>
</dbReference>
<dbReference type="NCBIfam" id="NF000908">
    <property type="entry name" value="PRK00089.1"/>
    <property type="match status" value="1"/>
</dbReference>
<feature type="binding site" evidence="7">
    <location>
        <begin position="63"/>
        <end position="67"/>
    </location>
    <ligand>
        <name>GTP</name>
        <dbReference type="ChEBI" id="CHEBI:37565"/>
    </ligand>
</feature>
<sequence>MLSDIRCHTGYIAIVGRPNVGKSTLLNNLIQQKISITSRKAQTTRYRINGILTDQNTQFVFVDTPGFQTRHKNRMNAAMNRVVSQSLQDVDVVLFVIEALCFDEQDQLVLNLLPKTVPTILVVNKTDRLTDKNQLLPFLDTMAKKSDFSAMVPVSAENRTQLSTLLDVIRPHIPENPFLYGADEITDKSERFIAAESIREKLFRLMGDEIPYSTSVVIDQFSETEKLYKIYATILIDKSGQKAIIIGKNGEKLKLIASQARKEMEKSFGKKVFLQVWVKVRSGWADNASVLKQLGYE</sequence>
<dbReference type="GO" id="GO:0070181">
    <property type="term" value="F:small ribosomal subunit rRNA binding"/>
    <property type="evidence" value="ECO:0007669"/>
    <property type="project" value="UniProtKB-UniRule"/>
</dbReference>
<keyword evidence="7" id="KW-0472">Membrane</keyword>
<dbReference type="InterPro" id="IPR030388">
    <property type="entry name" value="G_ERA_dom"/>
</dbReference>
<evidence type="ECO:0000256" key="6">
    <source>
        <dbReference type="ARBA" id="ARBA00023134"/>
    </source>
</evidence>
<dbReference type="STRING" id="52441.SAMN05216302_100464"/>
<dbReference type="InterPro" id="IPR006073">
    <property type="entry name" value="GTP-bd"/>
</dbReference>
<comment type="similarity">
    <text evidence="1 7 8 9">Belongs to the TRAFAC class TrmE-Era-EngA-EngB-Septin-like GTPase superfamily. Era GTPase family.</text>
</comment>
<keyword evidence="7" id="KW-0963">Cytoplasm</keyword>
<dbReference type="NCBIfam" id="TIGR00231">
    <property type="entry name" value="small_GTP"/>
    <property type="match status" value="1"/>
</dbReference>
<dbReference type="PANTHER" id="PTHR42698:SF1">
    <property type="entry name" value="GTPASE ERA, MITOCHONDRIAL"/>
    <property type="match status" value="1"/>
</dbReference>
<dbReference type="AlphaFoldDB" id="A0A1I3YP72"/>
<evidence type="ECO:0000256" key="4">
    <source>
        <dbReference type="ARBA" id="ARBA00022741"/>
    </source>
</evidence>
<evidence type="ECO:0000313" key="13">
    <source>
        <dbReference type="Proteomes" id="UP000199533"/>
    </source>
</evidence>
<dbReference type="SUPFAM" id="SSF54814">
    <property type="entry name" value="Prokaryotic type KH domain (KH-domain type II)"/>
    <property type="match status" value="1"/>
</dbReference>
<comment type="function">
    <text evidence="7">An essential GTPase that binds both GDP and GTP, with rapid nucleotide exchange. Plays a role in 16S rRNA processing and 30S ribosomal subunit biogenesis and possibly also in cell cycle regulation and energy metabolism.</text>
</comment>
<dbReference type="OrthoDB" id="9805918at2"/>
<gene>
    <name evidence="7" type="primary">era</name>
    <name evidence="12" type="ORF">SAMN05216302_100464</name>
</gene>
<evidence type="ECO:0000313" key="12">
    <source>
        <dbReference type="EMBL" id="SFK33016.1"/>
    </source>
</evidence>
<name>A0A1I3YP72_9PROT</name>
<keyword evidence="7" id="KW-1003">Cell membrane</keyword>
<keyword evidence="3 7" id="KW-0690">Ribosome biogenesis</keyword>
<organism evidence="12 13">
    <name type="scientific">Nitrosomonas aestuarii</name>
    <dbReference type="NCBI Taxonomy" id="52441"/>
    <lineage>
        <taxon>Bacteria</taxon>
        <taxon>Pseudomonadati</taxon>
        <taxon>Pseudomonadota</taxon>
        <taxon>Betaproteobacteria</taxon>
        <taxon>Nitrosomonadales</taxon>
        <taxon>Nitrosomonadaceae</taxon>
        <taxon>Nitrosomonas</taxon>
    </lineage>
</organism>
<evidence type="ECO:0000259" key="11">
    <source>
        <dbReference type="PROSITE" id="PS51713"/>
    </source>
</evidence>
<keyword evidence="5 7" id="KW-0694">RNA-binding</keyword>
<feature type="domain" description="Era-type G" evidence="11">
    <location>
        <begin position="8"/>
        <end position="175"/>
    </location>
</feature>
<evidence type="ECO:0000256" key="2">
    <source>
        <dbReference type="ARBA" id="ARBA00020484"/>
    </source>
</evidence>
<comment type="subunit">
    <text evidence="7">Monomer.</text>
</comment>
<dbReference type="InterPro" id="IPR015946">
    <property type="entry name" value="KH_dom-like_a/b"/>
</dbReference>
<evidence type="ECO:0000259" key="10">
    <source>
        <dbReference type="PROSITE" id="PS50823"/>
    </source>
</evidence>
<feature type="region of interest" description="G2" evidence="8">
    <location>
        <begin position="42"/>
        <end position="46"/>
    </location>
</feature>
<dbReference type="PANTHER" id="PTHR42698">
    <property type="entry name" value="GTPASE ERA"/>
    <property type="match status" value="1"/>
</dbReference>
<dbReference type="GO" id="GO:0003924">
    <property type="term" value="F:GTPase activity"/>
    <property type="evidence" value="ECO:0007669"/>
    <property type="project" value="UniProtKB-UniRule"/>
</dbReference>
<feature type="domain" description="KH type-2" evidence="10">
    <location>
        <begin position="206"/>
        <end position="282"/>
    </location>
</feature>
<dbReference type="PRINTS" id="PR00326">
    <property type="entry name" value="GTP1OBG"/>
</dbReference>
<keyword evidence="4 7" id="KW-0547">Nucleotide-binding</keyword>
<feature type="region of interest" description="G4" evidence="8">
    <location>
        <begin position="124"/>
        <end position="127"/>
    </location>
</feature>
<dbReference type="Pfam" id="PF07650">
    <property type="entry name" value="KH_2"/>
    <property type="match status" value="1"/>
</dbReference>
<dbReference type="InterPro" id="IPR004044">
    <property type="entry name" value="KH_dom_type_2"/>
</dbReference>
<accession>A0A1I3YP72</accession>
<dbReference type="CDD" id="cd04163">
    <property type="entry name" value="Era"/>
    <property type="match status" value="1"/>
</dbReference>
<evidence type="ECO:0000256" key="5">
    <source>
        <dbReference type="ARBA" id="ARBA00022884"/>
    </source>
</evidence>
<keyword evidence="13" id="KW-1185">Reference proteome</keyword>
<dbReference type="PROSITE" id="PS50823">
    <property type="entry name" value="KH_TYPE_2"/>
    <property type="match status" value="1"/>
</dbReference>
<dbReference type="InterPro" id="IPR009019">
    <property type="entry name" value="KH_sf_prok-type"/>
</dbReference>
<feature type="region of interest" description="G3" evidence="8">
    <location>
        <begin position="63"/>
        <end position="66"/>
    </location>
</feature>
<dbReference type="GO" id="GO:0000028">
    <property type="term" value="P:ribosomal small subunit assembly"/>
    <property type="evidence" value="ECO:0007669"/>
    <property type="project" value="TreeGrafter"/>
</dbReference>
<feature type="binding site" evidence="7">
    <location>
        <begin position="124"/>
        <end position="127"/>
    </location>
    <ligand>
        <name>GTP</name>
        <dbReference type="ChEBI" id="CHEBI:37565"/>
    </ligand>
</feature>
<keyword evidence="7" id="KW-0699">rRNA-binding</keyword>
<dbReference type="CDD" id="cd22534">
    <property type="entry name" value="KH-II_Era"/>
    <property type="match status" value="1"/>
</dbReference>
<dbReference type="InterPro" id="IPR005225">
    <property type="entry name" value="Small_GTP-bd"/>
</dbReference>
<feature type="region of interest" description="G1" evidence="8">
    <location>
        <begin position="16"/>
        <end position="23"/>
    </location>
</feature>
<dbReference type="Gene3D" id="3.30.300.20">
    <property type="match status" value="1"/>
</dbReference>
<dbReference type="FunFam" id="3.30.300.20:FF:000003">
    <property type="entry name" value="GTPase Era"/>
    <property type="match status" value="1"/>
</dbReference>
<dbReference type="EMBL" id="FOSP01000004">
    <property type="protein sequence ID" value="SFK33016.1"/>
    <property type="molecule type" value="Genomic_DNA"/>
</dbReference>
<proteinExistence type="inferred from homology"/>
<dbReference type="RefSeq" id="WP_090697267.1">
    <property type="nucleotide sequence ID" value="NZ_FOSP01000004.1"/>
</dbReference>
<dbReference type="InterPro" id="IPR027417">
    <property type="entry name" value="P-loop_NTPase"/>
</dbReference>
<dbReference type="GO" id="GO:0005886">
    <property type="term" value="C:plasma membrane"/>
    <property type="evidence" value="ECO:0007669"/>
    <property type="project" value="UniProtKB-SubCell"/>
</dbReference>